<dbReference type="InterPro" id="IPR036390">
    <property type="entry name" value="WH_DNA-bd_sf"/>
</dbReference>
<evidence type="ECO:0000256" key="2">
    <source>
        <dbReference type="ARBA" id="ARBA00023015"/>
    </source>
</evidence>
<dbReference type="PRINTS" id="PR00039">
    <property type="entry name" value="HTHLYSR"/>
</dbReference>
<dbReference type="GO" id="GO:0043565">
    <property type="term" value="F:sequence-specific DNA binding"/>
    <property type="evidence" value="ECO:0007669"/>
    <property type="project" value="TreeGrafter"/>
</dbReference>
<dbReference type="KEGG" id="bbh:BN112_0525"/>
<evidence type="ECO:0000256" key="1">
    <source>
        <dbReference type="ARBA" id="ARBA00009437"/>
    </source>
</evidence>
<dbReference type="PROSITE" id="PS50931">
    <property type="entry name" value="HTH_LYSR"/>
    <property type="match status" value="1"/>
</dbReference>
<dbReference type="GO" id="GO:0010628">
    <property type="term" value="P:positive regulation of gene expression"/>
    <property type="evidence" value="ECO:0007669"/>
    <property type="project" value="TreeGrafter"/>
</dbReference>
<accession>A0A0C6P2E9</accession>
<dbReference type="Proteomes" id="UP000007564">
    <property type="component" value="Chromosome"/>
</dbReference>
<keyword evidence="4" id="KW-0804">Transcription</keyword>
<dbReference type="PANTHER" id="PTHR30427">
    <property type="entry name" value="TRANSCRIPTIONAL ACTIVATOR PROTEIN LYSR"/>
    <property type="match status" value="1"/>
</dbReference>
<dbReference type="EMBL" id="HE965806">
    <property type="protein sequence ID" value="CCJ52443.1"/>
    <property type="molecule type" value="Genomic_DNA"/>
</dbReference>
<evidence type="ECO:0000256" key="4">
    <source>
        <dbReference type="ARBA" id="ARBA00023163"/>
    </source>
</evidence>
<sequence>MRLRHIEVFHAVMVGGSLSAAARLLNMTQPAVSQTMNSLELQLGFALFQRVKGRLAPTPEAHALHAEVEKLNSQLDAVKLMAVNLRQDGPARLRILAAPALAMEVVPDALAAFMADSPNARMTVKTGYSGDILAALLLRDADIGLVYRCAPQALIRQETVGRGMLVCVAPADRYAGRDHVTLADLRDSAVFVPERRHPMGRRLAELCAGQALDADNHVEIEQFHVALKLATAGLGVALVDSLTALGADLRRVRILALRPEVGFEVCVAYPEFDAHPHLSHRFARCVREVVAARQARMAPG</sequence>
<dbReference type="Gene3D" id="3.40.190.10">
    <property type="entry name" value="Periplasmic binding protein-like II"/>
    <property type="match status" value="2"/>
</dbReference>
<evidence type="ECO:0000259" key="5">
    <source>
        <dbReference type="PROSITE" id="PS50931"/>
    </source>
</evidence>
<proteinExistence type="inferred from homology"/>
<dbReference type="SUPFAM" id="SSF46785">
    <property type="entry name" value="Winged helix' DNA-binding domain"/>
    <property type="match status" value="1"/>
</dbReference>
<keyword evidence="3" id="KW-0238">DNA-binding</keyword>
<dbReference type="OrthoDB" id="8849678at2"/>
<dbReference type="AlphaFoldDB" id="A0A0C6P2E9"/>
<dbReference type="HOGENOM" id="CLU_039613_6_3_4"/>
<dbReference type="GO" id="GO:0003700">
    <property type="term" value="F:DNA-binding transcription factor activity"/>
    <property type="evidence" value="ECO:0007669"/>
    <property type="project" value="InterPro"/>
</dbReference>
<organism evidence="6 7">
    <name type="scientific">Bordetella bronchiseptica 253</name>
    <dbReference type="NCBI Taxonomy" id="568707"/>
    <lineage>
        <taxon>Bacteria</taxon>
        <taxon>Pseudomonadati</taxon>
        <taxon>Pseudomonadota</taxon>
        <taxon>Betaproteobacteria</taxon>
        <taxon>Burkholderiales</taxon>
        <taxon>Alcaligenaceae</taxon>
        <taxon>Bordetella</taxon>
    </lineage>
</organism>
<protein>
    <submittedName>
        <fullName evidence="6">Putative LysR-family transcriptional regulator</fullName>
    </submittedName>
</protein>
<gene>
    <name evidence="6" type="ORF">BN112_0525</name>
</gene>
<dbReference type="GO" id="GO:0009089">
    <property type="term" value="P:lysine biosynthetic process via diaminopimelate"/>
    <property type="evidence" value="ECO:0007669"/>
    <property type="project" value="TreeGrafter"/>
</dbReference>
<dbReference type="InterPro" id="IPR000847">
    <property type="entry name" value="LysR_HTH_N"/>
</dbReference>
<dbReference type="GeneID" id="93204561"/>
<dbReference type="Gene3D" id="1.10.10.10">
    <property type="entry name" value="Winged helix-like DNA-binding domain superfamily/Winged helix DNA-binding domain"/>
    <property type="match status" value="1"/>
</dbReference>
<comment type="similarity">
    <text evidence="1">Belongs to the LysR transcriptional regulatory family.</text>
</comment>
<feature type="domain" description="HTH lysR-type" evidence="5">
    <location>
        <begin position="1"/>
        <end position="58"/>
    </location>
</feature>
<dbReference type="PANTHER" id="PTHR30427:SF1">
    <property type="entry name" value="TRANSCRIPTIONAL ACTIVATOR PROTEIN LYSR"/>
    <property type="match status" value="1"/>
</dbReference>
<dbReference type="Pfam" id="PF03466">
    <property type="entry name" value="LysR_substrate"/>
    <property type="match status" value="1"/>
</dbReference>
<dbReference type="Pfam" id="PF00126">
    <property type="entry name" value="HTH_1"/>
    <property type="match status" value="1"/>
</dbReference>
<dbReference type="InterPro" id="IPR005119">
    <property type="entry name" value="LysR_subst-bd"/>
</dbReference>
<evidence type="ECO:0000256" key="3">
    <source>
        <dbReference type="ARBA" id="ARBA00023125"/>
    </source>
</evidence>
<reference evidence="6 7" key="1">
    <citation type="journal article" date="2012" name="BMC Genomics">
        <title>Comparative genomics of the classical Bordetella subspecies: the evolution and exchange of virulence-associated diversity amongst closely related pathogens.</title>
        <authorList>
            <person name="Park J."/>
            <person name="Zhang Y."/>
            <person name="Buboltz A.M."/>
            <person name="Zhang X."/>
            <person name="Schuster S.C."/>
            <person name="Ahuja U."/>
            <person name="Liu M."/>
            <person name="Miller J.F."/>
            <person name="Sebaihia M."/>
            <person name="Bentley S.D."/>
            <person name="Parkhill J."/>
            <person name="Harvill E.T."/>
        </authorList>
    </citation>
    <scope>NUCLEOTIDE SEQUENCE [LARGE SCALE GENOMIC DNA]</scope>
    <source>
        <strain evidence="6 7">253</strain>
    </source>
</reference>
<name>A0A0C6P2E9_BORBO</name>
<evidence type="ECO:0000313" key="7">
    <source>
        <dbReference type="Proteomes" id="UP000007564"/>
    </source>
</evidence>
<dbReference type="RefSeq" id="WP_003811588.1">
    <property type="nucleotide sequence ID" value="NC_019382.1"/>
</dbReference>
<evidence type="ECO:0000313" key="6">
    <source>
        <dbReference type="EMBL" id="CCJ52443.1"/>
    </source>
</evidence>
<dbReference type="SUPFAM" id="SSF53850">
    <property type="entry name" value="Periplasmic binding protein-like II"/>
    <property type="match status" value="1"/>
</dbReference>
<keyword evidence="2" id="KW-0805">Transcription regulation</keyword>
<dbReference type="InterPro" id="IPR036388">
    <property type="entry name" value="WH-like_DNA-bd_sf"/>
</dbReference>